<feature type="domain" description="SAM" evidence="7">
    <location>
        <begin position="192"/>
        <end position="255"/>
    </location>
</feature>
<dbReference type="InterPro" id="IPR001849">
    <property type="entry name" value="PH_domain"/>
</dbReference>
<evidence type="ECO:0000259" key="5">
    <source>
        <dbReference type="PROSITE" id="PS50002"/>
    </source>
</evidence>
<keyword evidence="2" id="KW-0597">Phosphoprotein</keyword>
<dbReference type="InterPro" id="IPR001660">
    <property type="entry name" value="SAM"/>
</dbReference>
<dbReference type="Proteomes" id="UP000697127">
    <property type="component" value="Unassembled WGS sequence"/>
</dbReference>
<gene>
    <name evidence="8" type="primary">BOI2</name>
    <name evidence="8" type="ORF">C6P40_003065</name>
</gene>
<dbReference type="Pfam" id="PF14604">
    <property type="entry name" value="SH3_9"/>
    <property type="match status" value="1"/>
</dbReference>
<dbReference type="Gene3D" id="2.30.29.30">
    <property type="entry name" value="Pleckstrin-homology domain (PH domain)/Phosphotyrosine-binding domain (PTB)"/>
    <property type="match status" value="1"/>
</dbReference>
<dbReference type="SMART" id="SM00233">
    <property type="entry name" value="PH"/>
    <property type="match status" value="1"/>
</dbReference>
<dbReference type="InterPro" id="IPR013761">
    <property type="entry name" value="SAM/pointed_sf"/>
</dbReference>
<dbReference type="InterPro" id="IPR036028">
    <property type="entry name" value="SH3-like_dom_sf"/>
</dbReference>
<dbReference type="InterPro" id="IPR001452">
    <property type="entry name" value="SH3_domain"/>
</dbReference>
<dbReference type="PROSITE" id="PS50003">
    <property type="entry name" value="PH_DOMAIN"/>
    <property type="match status" value="1"/>
</dbReference>
<dbReference type="Gene3D" id="2.30.30.40">
    <property type="entry name" value="SH3 Domains"/>
    <property type="match status" value="1"/>
</dbReference>
<feature type="compositionally biased region" description="Polar residues" evidence="4">
    <location>
        <begin position="358"/>
        <end position="368"/>
    </location>
</feature>
<dbReference type="PROSITE" id="PS50002">
    <property type="entry name" value="SH3"/>
    <property type="match status" value="1"/>
</dbReference>
<feature type="compositionally biased region" description="Polar residues" evidence="4">
    <location>
        <begin position="89"/>
        <end position="99"/>
    </location>
</feature>
<dbReference type="GO" id="GO:0055037">
    <property type="term" value="C:recycling endosome"/>
    <property type="evidence" value="ECO:0007669"/>
    <property type="project" value="TreeGrafter"/>
</dbReference>
<dbReference type="CDD" id="cd09535">
    <property type="entry name" value="SAM_BOI-like_fungal"/>
    <property type="match status" value="1"/>
</dbReference>
<dbReference type="SMART" id="SM00454">
    <property type="entry name" value="SAM"/>
    <property type="match status" value="1"/>
</dbReference>
<evidence type="ECO:0000259" key="7">
    <source>
        <dbReference type="PROSITE" id="PS50105"/>
    </source>
</evidence>
<feature type="region of interest" description="Disordered" evidence="4">
    <location>
        <begin position="75"/>
        <end position="142"/>
    </location>
</feature>
<dbReference type="FunFam" id="2.30.29.30:FF:000230">
    <property type="entry name" value="Polarized growth protein (Boi2)"/>
    <property type="match status" value="1"/>
</dbReference>
<feature type="domain" description="PH" evidence="6">
    <location>
        <begin position="686"/>
        <end position="806"/>
    </location>
</feature>
<feature type="compositionally biased region" description="Low complexity" evidence="4">
    <location>
        <begin position="105"/>
        <end position="138"/>
    </location>
</feature>
<organism evidence="8 9">
    <name type="scientific">Pichia californica</name>
    <dbReference type="NCBI Taxonomy" id="460514"/>
    <lineage>
        <taxon>Eukaryota</taxon>
        <taxon>Fungi</taxon>
        <taxon>Dikarya</taxon>
        <taxon>Ascomycota</taxon>
        <taxon>Saccharomycotina</taxon>
        <taxon>Pichiomycetes</taxon>
        <taxon>Pichiales</taxon>
        <taxon>Pichiaceae</taxon>
        <taxon>Pichia</taxon>
    </lineage>
</organism>
<dbReference type="GO" id="GO:0001881">
    <property type="term" value="P:receptor recycling"/>
    <property type="evidence" value="ECO:0007669"/>
    <property type="project" value="TreeGrafter"/>
</dbReference>
<feature type="compositionally biased region" description="Polar residues" evidence="4">
    <location>
        <begin position="886"/>
        <end position="898"/>
    </location>
</feature>
<dbReference type="Pfam" id="PF00169">
    <property type="entry name" value="PH"/>
    <property type="match status" value="1"/>
</dbReference>
<dbReference type="GO" id="GO:0005769">
    <property type="term" value="C:early endosome"/>
    <property type="evidence" value="ECO:0007669"/>
    <property type="project" value="TreeGrafter"/>
</dbReference>
<dbReference type="SUPFAM" id="SSF47769">
    <property type="entry name" value="SAM/Pointed domain"/>
    <property type="match status" value="1"/>
</dbReference>
<evidence type="ECO:0000256" key="4">
    <source>
        <dbReference type="SAM" id="MobiDB-lite"/>
    </source>
</evidence>
<feature type="region of interest" description="Disordered" evidence="4">
    <location>
        <begin position="852"/>
        <end position="942"/>
    </location>
</feature>
<evidence type="ECO:0000256" key="2">
    <source>
        <dbReference type="ARBA" id="ARBA00022553"/>
    </source>
</evidence>
<dbReference type="SMART" id="SM00326">
    <property type="entry name" value="SH3"/>
    <property type="match status" value="1"/>
</dbReference>
<dbReference type="PANTHER" id="PTHR22902:SF27">
    <property type="entry name" value="PLECKSTRIN HOMOLOGY DOMAIN-CONTAINING FAMILY A MEMBER 3"/>
    <property type="match status" value="1"/>
</dbReference>
<comment type="caution">
    <text evidence="8">The sequence shown here is derived from an EMBL/GenBank/DDBJ whole genome shotgun (WGS) entry which is preliminary data.</text>
</comment>
<dbReference type="SUPFAM" id="SSF50729">
    <property type="entry name" value="PH domain-like"/>
    <property type="match status" value="1"/>
</dbReference>
<dbReference type="OrthoDB" id="73680at2759"/>
<dbReference type="GO" id="GO:0042147">
    <property type="term" value="P:retrograde transport, endosome to Golgi"/>
    <property type="evidence" value="ECO:0007669"/>
    <property type="project" value="TreeGrafter"/>
</dbReference>
<accession>A0A9P7BET2</accession>
<evidence type="ECO:0000313" key="8">
    <source>
        <dbReference type="EMBL" id="KAG0686974.1"/>
    </source>
</evidence>
<dbReference type="GO" id="GO:0005829">
    <property type="term" value="C:cytosol"/>
    <property type="evidence" value="ECO:0007669"/>
    <property type="project" value="GOC"/>
</dbReference>
<name>A0A9P7BET2_9ASCO</name>
<feature type="region of interest" description="Disordered" evidence="4">
    <location>
        <begin position="485"/>
        <end position="515"/>
    </location>
</feature>
<dbReference type="PROSITE" id="PS50105">
    <property type="entry name" value="SAM_DOMAIN"/>
    <property type="match status" value="1"/>
</dbReference>
<evidence type="ECO:0000313" key="9">
    <source>
        <dbReference type="Proteomes" id="UP000697127"/>
    </source>
</evidence>
<keyword evidence="1 3" id="KW-0728">SH3 domain</keyword>
<sequence length="1019" mass="114161">MSANTSHTQIYTVIKTFEARLPDELTIREGDLIDLISDDSEFDDGWYMGKNLITNEVGLYPKVFTKIKIDSNDLQSSRPSLLRSRSRRTPQGSPITPTAPSYFENYANNTNNNNGENNLHPNNSIHSNISNRSRSNLSTPKGVNRYVNDIDQALKELKIDNNGIKKNNLIQNSNININNQNDPLNPINCLNWNSEQVCEYFSSFIDYSIAHKFIEHKISGNILLELELSYLKELDISSFGTRFEIYKEIENLRELSGITNTNINNNNNNSNFINPNLSNLSTSSFMNMNQNLNKSDLNLSKHIGNSNLRQFSQSSNNNESLFGNNDYRSNDPSLTVKTRHTSSSNTNTNTNTNLNSNRFSYSQSNRPQSVILDRPSRFSKSSQSSSPFPNQIPQNQNQISQSSFEQNNSPHDSQFDLQDVYEEKSIDNSSPINNDIVNEQFISPRKAPKPPNYPSPVSNNPTKFGIRSPIEETFSNIPVLSNAAHHSRQSSAGNASSIYVDTSPNNYHTRSHSRNSSIISNNDIVRANLQYNNNNNNNNKRFSMFNSIDEKSTPIQSKESTPTPTSLAEMEANAILTPSGYKLPSSDRRSVSAKEFQQLVKSKDLSKRVNSEAAAAAIAALSPDKSKKDDLIINSSSISESPQIPPPLQSSKSTLKQKVVGRPSKMQTSAFQEGIRNITPDEAIKDSDYSGYMFKRGSLSIGSWKRRFFTLHKTRLSYYTSMNDSKEKGLIDITSHKVLPATEAEDKLSAVYAATAGYGRYCFKLIPPAPGSRKGLTFTQQKVHYFAVETKEEMREWMSALMKATIELDDTVPAISSCQTPTIPLQKAQEMMAIARENARENFDNLQKMREEQQQNFNNEENEIESGNININSNNNSKEKFEDSRNTYLTSSQDGSSYENDDKSPNITSRLTGSDTPSSTEESIKRPKRVSSIKTKSSLNGMSTPYLMTSGLNSPNVSHNNIDTPARMSSLKVHAPVVTRLDGDGDEQLTSPITTLHASNSFSRRMLSLRQTNKDQKST</sequence>
<evidence type="ECO:0000256" key="1">
    <source>
        <dbReference type="ARBA" id="ARBA00022443"/>
    </source>
</evidence>
<dbReference type="AlphaFoldDB" id="A0A9P7BET2"/>
<evidence type="ECO:0000256" key="3">
    <source>
        <dbReference type="PROSITE-ProRule" id="PRU00192"/>
    </source>
</evidence>
<evidence type="ECO:0000259" key="6">
    <source>
        <dbReference type="PROSITE" id="PS50003"/>
    </source>
</evidence>
<feature type="compositionally biased region" description="Low complexity" evidence="4">
    <location>
        <begin position="854"/>
        <end position="876"/>
    </location>
</feature>
<dbReference type="PANTHER" id="PTHR22902">
    <property type="entry name" value="SESQUIPEDALIAN"/>
    <property type="match status" value="1"/>
</dbReference>
<dbReference type="SUPFAM" id="SSF50044">
    <property type="entry name" value="SH3-domain"/>
    <property type="match status" value="1"/>
</dbReference>
<proteinExistence type="predicted"/>
<dbReference type="EMBL" id="PUHW01000338">
    <property type="protein sequence ID" value="KAG0686974.1"/>
    <property type="molecule type" value="Genomic_DNA"/>
</dbReference>
<feature type="compositionally biased region" description="Polar residues" evidence="4">
    <location>
        <begin position="489"/>
        <end position="508"/>
    </location>
</feature>
<feature type="domain" description="SH3" evidence="5">
    <location>
        <begin position="6"/>
        <end position="70"/>
    </location>
</feature>
<dbReference type="InterPro" id="IPR045188">
    <property type="entry name" value="Boi1/Boi2-like"/>
</dbReference>
<dbReference type="GO" id="GO:0007032">
    <property type="term" value="P:endosome organization"/>
    <property type="evidence" value="ECO:0007669"/>
    <property type="project" value="TreeGrafter"/>
</dbReference>
<feature type="compositionally biased region" description="Low complexity" evidence="4">
    <location>
        <begin position="378"/>
        <end position="409"/>
    </location>
</feature>
<dbReference type="GO" id="GO:0005802">
    <property type="term" value="C:trans-Golgi network"/>
    <property type="evidence" value="ECO:0007669"/>
    <property type="project" value="TreeGrafter"/>
</dbReference>
<dbReference type="InterPro" id="IPR011993">
    <property type="entry name" value="PH-like_dom_sf"/>
</dbReference>
<feature type="compositionally biased region" description="Polar residues" evidence="4">
    <location>
        <begin position="308"/>
        <end position="336"/>
    </location>
</feature>
<dbReference type="Gene3D" id="1.10.150.50">
    <property type="entry name" value="Transcription Factor, Ets-1"/>
    <property type="match status" value="1"/>
</dbReference>
<feature type="compositionally biased region" description="Low complexity" evidence="4">
    <location>
        <begin position="341"/>
        <end position="357"/>
    </location>
</feature>
<keyword evidence="9" id="KW-1185">Reference proteome</keyword>
<feature type="compositionally biased region" description="Polar residues" evidence="4">
    <location>
        <begin position="905"/>
        <end position="921"/>
    </location>
</feature>
<dbReference type="CDD" id="cd13316">
    <property type="entry name" value="PH_Boi"/>
    <property type="match status" value="1"/>
</dbReference>
<feature type="compositionally biased region" description="Polar residues" evidence="4">
    <location>
        <begin position="932"/>
        <end position="942"/>
    </location>
</feature>
<dbReference type="Pfam" id="PF07647">
    <property type="entry name" value="SAM_2"/>
    <property type="match status" value="1"/>
</dbReference>
<protein>
    <submittedName>
        <fullName evidence="8">Polar growth protein</fullName>
    </submittedName>
</protein>
<feature type="region of interest" description="Disordered" evidence="4">
    <location>
        <begin position="308"/>
        <end position="413"/>
    </location>
</feature>
<reference evidence="8" key="1">
    <citation type="submission" date="2020-11" db="EMBL/GenBank/DDBJ databases">
        <title>Kefir isolates.</title>
        <authorList>
            <person name="Marcisauskas S."/>
            <person name="Kim Y."/>
            <person name="Blasche S."/>
        </authorList>
    </citation>
    <scope>NUCLEOTIDE SEQUENCE</scope>
    <source>
        <strain evidence="8">Olga-1</strain>
    </source>
</reference>